<dbReference type="EMBL" id="JAXOFX010000010">
    <property type="protein sequence ID" value="MDZ5473022.1"/>
    <property type="molecule type" value="Genomic_DNA"/>
</dbReference>
<dbReference type="RefSeq" id="WP_322447323.1">
    <property type="nucleotide sequence ID" value="NZ_JAXOFX010000010.1"/>
</dbReference>
<organism evidence="2 3">
    <name type="scientific">Robertmurraya mangrovi</name>
    <dbReference type="NCBI Taxonomy" id="3098077"/>
    <lineage>
        <taxon>Bacteria</taxon>
        <taxon>Bacillati</taxon>
        <taxon>Bacillota</taxon>
        <taxon>Bacilli</taxon>
        <taxon>Bacillales</taxon>
        <taxon>Bacillaceae</taxon>
        <taxon>Robertmurraya</taxon>
    </lineage>
</organism>
<evidence type="ECO:0000256" key="1">
    <source>
        <dbReference type="SAM" id="Phobius"/>
    </source>
</evidence>
<proteinExistence type="predicted"/>
<dbReference type="Proteomes" id="UP001290455">
    <property type="component" value="Unassembled WGS sequence"/>
</dbReference>
<reference evidence="2 3" key="1">
    <citation type="submission" date="2023-11" db="EMBL/GenBank/DDBJ databases">
        <title>Bacillus jintuensis, isolated from a mudflat on the Beibu Gulf coast.</title>
        <authorList>
            <person name="Li M."/>
        </authorList>
    </citation>
    <scope>NUCLEOTIDE SEQUENCE [LARGE SCALE GENOMIC DNA]</scope>
    <source>
        <strain evidence="2 3">31A1R</strain>
    </source>
</reference>
<keyword evidence="3" id="KW-1185">Reference proteome</keyword>
<gene>
    <name evidence="2" type="ORF">SM124_14990</name>
</gene>
<protein>
    <submittedName>
        <fullName evidence="2">Uncharacterized protein</fullName>
    </submittedName>
</protein>
<keyword evidence="1" id="KW-1133">Transmembrane helix</keyword>
<accession>A0ABU5J0U0</accession>
<comment type="caution">
    <text evidence="2">The sequence shown here is derived from an EMBL/GenBank/DDBJ whole genome shotgun (WGS) entry which is preliminary data.</text>
</comment>
<evidence type="ECO:0000313" key="3">
    <source>
        <dbReference type="Proteomes" id="UP001290455"/>
    </source>
</evidence>
<name>A0ABU5J0U0_9BACI</name>
<sequence length="86" mass="10137">MMNTPEQNKKNLLIMKTMLSELIFSLSISWIVYWILYEVVRGYEWTSIFATFISIQLLHYFKLSLKNLYMLCISALLIAVLVTLLI</sequence>
<keyword evidence="1" id="KW-0812">Transmembrane</keyword>
<feature type="transmembrane region" description="Helical" evidence="1">
    <location>
        <begin position="42"/>
        <end position="61"/>
    </location>
</feature>
<feature type="transmembrane region" description="Helical" evidence="1">
    <location>
        <begin position="68"/>
        <end position="85"/>
    </location>
</feature>
<evidence type="ECO:0000313" key="2">
    <source>
        <dbReference type="EMBL" id="MDZ5473022.1"/>
    </source>
</evidence>
<feature type="transmembrane region" description="Helical" evidence="1">
    <location>
        <begin position="12"/>
        <end position="36"/>
    </location>
</feature>
<keyword evidence="1" id="KW-0472">Membrane</keyword>